<dbReference type="Gene3D" id="2.60.40.10">
    <property type="entry name" value="Immunoglobulins"/>
    <property type="match status" value="2"/>
</dbReference>
<dbReference type="EMBL" id="GU474869">
    <property type="protein sequence ID" value="ADI17584.1"/>
    <property type="molecule type" value="Genomic_DNA"/>
</dbReference>
<sequence length="441" mass="49730">MNLFAIKPNLNFEKMFRISMLNFFFLGIIALNFTASLQANQFAGLKIIAIVLSKTCPLPDGPDMTIDSPDSILKSVTNPSCPKLGDKQLIQTAIKNQGKSPKHAGIEITVNVDGTELKKNRHRKVYTIQAGDTARVLHEIDLENTGRYQITVRIWDSRFKQILIDTSPGDERLFYIASTKDVEVAKTHLASGVIVSGKRIISPLKFDPPDLRWETVQVLPKHALRGEKLRLRLNLINSGGDIVQDVSTKIQYYNVKQPMRKSVIALPTAQIMAPGEIITFDIEYMLPEDQLMGKYQVIATVDPENNIDELKEKNNEAKSNVIRLSDIKLLLPSDKFSFEENGLFLFQWDSLAFSEFKIQVGIDEKFEDMGSYFDLPQGNRWIADKEMVPLAGELPGMAMGLMRAKERNQLYWRVVGRQASGRQAISGIRKFTIVPVNSETL</sequence>
<dbReference type="InterPro" id="IPR013783">
    <property type="entry name" value="Ig-like_fold"/>
</dbReference>
<dbReference type="Pfam" id="PF07705">
    <property type="entry name" value="CARDB"/>
    <property type="match status" value="1"/>
</dbReference>
<evidence type="ECO:0000313" key="2">
    <source>
        <dbReference type="EMBL" id="ADI17584.1"/>
    </source>
</evidence>
<dbReference type="AlphaFoldDB" id="E0XT43"/>
<dbReference type="InterPro" id="IPR011635">
    <property type="entry name" value="CARDB"/>
</dbReference>
<feature type="domain" description="CARDB" evidence="1">
    <location>
        <begin position="209"/>
        <end position="317"/>
    </location>
</feature>
<evidence type="ECO:0000259" key="1">
    <source>
        <dbReference type="Pfam" id="PF07705"/>
    </source>
</evidence>
<protein>
    <recommendedName>
        <fullName evidence="1">CARDB domain-containing protein</fullName>
    </recommendedName>
</protein>
<organism evidence="2">
    <name type="scientific">uncultured delta proteobacterium HF0130_19C20</name>
    <dbReference type="NCBI Taxonomy" id="710828"/>
    <lineage>
        <taxon>Bacteria</taxon>
        <taxon>Deltaproteobacteria</taxon>
        <taxon>environmental samples</taxon>
    </lineage>
</organism>
<reference evidence="2" key="1">
    <citation type="journal article" date="2011" name="Environ. Microbiol.">
        <title>Time-series analyses of Monterey Bay coastal microbial picoplankton using a 'genome proxy' microarray.</title>
        <authorList>
            <person name="Rich V.I."/>
            <person name="Pham V.D."/>
            <person name="Eppley J."/>
            <person name="Shi Y."/>
            <person name="DeLong E.F."/>
        </authorList>
    </citation>
    <scope>NUCLEOTIDE SEQUENCE</scope>
</reference>
<accession>E0XT43</accession>
<proteinExistence type="predicted"/>
<name>E0XT43_9DELT</name>